<sequence length="339" mass="36656">MSELGQRLKEARLARGLSLDDVQEMTKIRKRYLEAIEAGDYKVLPGSFYVRAFIKTYAETVGVDADELLSEHRNDVPETVQEKTMEPVLQKRRSRQTTERNSKWLSTTLMWSFAVIILVVIYLYFAVWGNFNEADKNKETDPTPVTTEAGIKGPKDDNSSTGNNSKNGSNATPNNGQTNGTDNTQQNSGNEPDSNNNTEPGSTGTISVTPDGKEGSTTKFKVQSPGNQPVQVVINATGKSWVEVRKGNKSGEKLYFDNTTEGEVLTYDLGPEGLYIKSGASSNTAITVAGQEVKDGKNTSKIQLNLDNGASNSDASTDPGTNSTTGTNTSSNNSGVTTE</sequence>
<dbReference type="Pfam" id="PF13464">
    <property type="entry name" value="RodZ_C"/>
    <property type="match status" value="1"/>
</dbReference>
<feature type="compositionally biased region" description="Low complexity" evidence="1">
    <location>
        <begin position="159"/>
        <end position="190"/>
    </location>
</feature>
<keyword evidence="5" id="KW-1185">Reference proteome</keyword>
<dbReference type="SUPFAM" id="SSF47413">
    <property type="entry name" value="lambda repressor-like DNA-binding domains"/>
    <property type="match status" value="1"/>
</dbReference>
<feature type="region of interest" description="Disordered" evidence="1">
    <location>
        <begin position="134"/>
        <end position="225"/>
    </location>
</feature>
<reference evidence="4 5" key="1">
    <citation type="submission" date="2020-08" db="EMBL/GenBank/DDBJ databases">
        <title>Genomic Encyclopedia of Type Strains, Phase III (KMG-III): the genomes of soil and plant-associated and newly described type strains.</title>
        <authorList>
            <person name="Whitman W."/>
        </authorList>
    </citation>
    <scope>NUCLEOTIDE SEQUENCE [LARGE SCALE GENOMIC DNA]</scope>
    <source>
        <strain evidence="4 5">CECT 8693</strain>
    </source>
</reference>
<dbReference type="Gene3D" id="1.10.260.40">
    <property type="entry name" value="lambda repressor-like DNA-binding domains"/>
    <property type="match status" value="1"/>
</dbReference>
<keyword evidence="2" id="KW-0472">Membrane</keyword>
<feature type="compositionally biased region" description="Low complexity" evidence="1">
    <location>
        <begin position="320"/>
        <end position="339"/>
    </location>
</feature>
<dbReference type="GO" id="GO:0003677">
    <property type="term" value="F:DNA binding"/>
    <property type="evidence" value="ECO:0007669"/>
    <property type="project" value="InterPro"/>
</dbReference>
<evidence type="ECO:0000256" key="1">
    <source>
        <dbReference type="SAM" id="MobiDB-lite"/>
    </source>
</evidence>
<feature type="domain" description="HTH cro/C1-type" evidence="3">
    <location>
        <begin position="7"/>
        <end position="68"/>
    </location>
</feature>
<organism evidence="4 5">
    <name type="scientific">Fontibacillus solani</name>
    <dbReference type="NCBI Taxonomy" id="1572857"/>
    <lineage>
        <taxon>Bacteria</taxon>
        <taxon>Bacillati</taxon>
        <taxon>Bacillota</taxon>
        <taxon>Bacilli</taxon>
        <taxon>Bacillales</taxon>
        <taxon>Paenibacillaceae</taxon>
        <taxon>Fontibacillus</taxon>
    </lineage>
</organism>
<dbReference type="InterPro" id="IPR001387">
    <property type="entry name" value="Cro/C1-type_HTH"/>
</dbReference>
<dbReference type="CDD" id="cd00093">
    <property type="entry name" value="HTH_XRE"/>
    <property type="match status" value="1"/>
</dbReference>
<feature type="region of interest" description="Disordered" evidence="1">
    <location>
        <begin position="78"/>
        <end position="101"/>
    </location>
</feature>
<keyword evidence="2" id="KW-1133">Transmembrane helix</keyword>
<feature type="compositionally biased region" description="Polar residues" evidence="1">
    <location>
        <begin position="191"/>
        <end position="208"/>
    </location>
</feature>
<protein>
    <submittedName>
        <fullName evidence="4">Cytoskeleton protein RodZ</fullName>
    </submittedName>
</protein>
<feature type="transmembrane region" description="Helical" evidence="2">
    <location>
        <begin position="104"/>
        <end position="128"/>
    </location>
</feature>
<dbReference type="SMART" id="SM00530">
    <property type="entry name" value="HTH_XRE"/>
    <property type="match status" value="1"/>
</dbReference>
<dbReference type="Pfam" id="PF13413">
    <property type="entry name" value="HTH_25"/>
    <property type="match status" value="1"/>
</dbReference>
<dbReference type="InterPro" id="IPR010982">
    <property type="entry name" value="Lambda_DNA-bd_dom_sf"/>
</dbReference>
<gene>
    <name evidence="4" type="ORF">FHR92_002532</name>
</gene>
<dbReference type="Proteomes" id="UP000567067">
    <property type="component" value="Unassembled WGS sequence"/>
</dbReference>
<dbReference type="AlphaFoldDB" id="A0A7W3XS07"/>
<keyword evidence="2" id="KW-0812">Transmembrane</keyword>
<comment type="caution">
    <text evidence="4">The sequence shown here is derived from an EMBL/GenBank/DDBJ whole genome shotgun (WGS) entry which is preliminary data.</text>
</comment>
<dbReference type="InterPro" id="IPR050400">
    <property type="entry name" value="Bact_Cytoskel_RodZ"/>
</dbReference>
<evidence type="ECO:0000259" key="3">
    <source>
        <dbReference type="SMART" id="SM00530"/>
    </source>
</evidence>
<dbReference type="InterPro" id="IPR025194">
    <property type="entry name" value="RodZ-like_C"/>
</dbReference>
<accession>A0A7W3XS07</accession>
<feature type="region of interest" description="Disordered" evidence="1">
    <location>
        <begin position="303"/>
        <end position="339"/>
    </location>
</feature>
<feature type="compositionally biased region" description="Polar residues" evidence="1">
    <location>
        <begin position="303"/>
        <end position="319"/>
    </location>
</feature>
<proteinExistence type="predicted"/>
<evidence type="ECO:0000256" key="2">
    <source>
        <dbReference type="SAM" id="Phobius"/>
    </source>
</evidence>
<dbReference type="PANTHER" id="PTHR34475:SF1">
    <property type="entry name" value="CYTOSKELETON PROTEIN RODZ"/>
    <property type="match status" value="1"/>
</dbReference>
<evidence type="ECO:0000313" key="5">
    <source>
        <dbReference type="Proteomes" id="UP000567067"/>
    </source>
</evidence>
<name>A0A7W3XS07_9BACL</name>
<dbReference type="RefSeq" id="WP_182535966.1">
    <property type="nucleotide sequence ID" value="NZ_JACJIP010000015.1"/>
</dbReference>
<evidence type="ECO:0000313" key="4">
    <source>
        <dbReference type="EMBL" id="MBA9086059.1"/>
    </source>
</evidence>
<dbReference type="EMBL" id="JACJIP010000015">
    <property type="protein sequence ID" value="MBA9086059.1"/>
    <property type="molecule type" value="Genomic_DNA"/>
</dbReference>
<dbReference type="PANTHER" id="PTHR34475">
    <property type="match status" value="1"/>
</dbReference>